<dbReference type="OrthoDB" id="9780606at2"/>
<dbReference type="GO" id="GO:0004386">
    <property type="term" value="F:helicase activity"/>
    <property type="evidence" value="ECO:0007669"/>
    <property type="project" value="UniProtKB-KW"/>
</dbReference>
<dbReference type="InterPro" id="IPR011604">
    <property type="entry name" value="PDDEXK-like_dom_sf"/>
</dbReference>
<dbReference type="Proteomes" id="UP000295391">
    <property type="component" value="Unassembled WGS sequence"/>
</dbReference>
<evidence type="ECO:0000259" key="1">
    <source>
        <dbReference type="Pfam" id="PF12705"/>
    </source>
</evidence>
<organism evidence="2 3">
    <name type="scientific">Maritalea mobilis</name>
    <dbReference type="NCBI Taxonomy" id="483324"/>
    <lineage>
        <taxon>Bacteria</taxon>
        <taxon>Pseudomonadati</taxon>
        <taxon>Pseudomonadota</taxon>
        <taxon>Alphaproteobacteria</taxon>
        <taxon>Hyphomicrobiales</taxon>
        <taxon>Devosiaceae</taxon>
        <taxon>Maritalea</taxon>
    </lineage>
</organism>
<feature type="domain" description="PD-(D/E)XK endonuclease-like" evidence="1">
    <location>
        <begin position="734"/>
        <end position="944"/>
    </location>
</feature>
<gene>
    <name evidence="2" type="ORF">ATL17_3208</name>
</gene>
<dbReference type="InterPro" id="IPR014153">
    <property type="entry name" value="Ds_break_AddB"/>
</dbReference>
<accession>A0A4R6VHP3</accession>
<dbReference type="EMBL" id="SNYR01000003">
    <property type="protein sequence ID" value="TDQ62103.1"/>
    <property type="molecule type" value="Genomic_DNA"/>
</dbReference>
<reference evidence="2 3" key="1">
    <citation type="submission" date="2019-03" db="EMBL/GenBank/DDBJ databases">
        <title>Genomic Encyclopedia of Type Strains, Phase III (KMG-III): the genomes of soil and plant-associated and newly described type strains.</title>
        <authorList>
            <person name="Whitman W."/>
        </authorList>
    </citation>
    <scope>NUCLEOTIDE SEQUENCE [LARGE SCALE GENOMIC DNA]</scope>
    <source>
        <strain evidence="2 3">CGMCC 1.7002</strain>
    </source>
</reference>
<dbReference type="SUPFAM" id="SSF52540">
    <property type="entry name" value="P-loop containing nucleoside triphosphate hydrolases"/>
    <property type="match status" value="1"/>
</dbReference>
<dbReference type="Gene3D" id="3.90.320.10">
    <property type="match status" value="1"/>
</dbReference>
<proteinExistence type="predicted"/>
<dbReference type="RefSeq" id="WP_133573773.1">
    <property type="nucleotide sequence ID" value="NZ_SNYR01000003.1"/>
</dbReference>
<sequence>MRRSLYSIAPDAPFLKVLASRILDGTLAPDWPREGPFWLSDITIYLPTKRARLALIDIFLERLDGAALLPNIYTLGESDEVENAFFAEPDLTATNPVSKTERTLFLARLIEGWAHTAEQAQQVGFASPPSAAEILAMAQSLGQLLDDFLTEEIDYHQLSQLVPEELAENWQQSLNFIKIVTDNWPLYLEERGLQEVAMVRREKFALAQQTLKMRFGDKPVIAAGSTGSVPANARFLKEISALPNGALVLPGFDTTMSVEDFSFLLEPNNKAHAHPQYGMALLLRRLSAGPADVQELAPAQQGRAEILHQALATAENTAQWHAQREKLSGQLETATDQISLLAMPNEAMESRAIALATREALANSKSVGIIAPDRDQARQIIAELHRFDISVDDSAGVPLNQSPAGRLVRQLLQLVQSEFSAIDLVGLLLHSSVCFGRARSKISALREVLDLSILRGMRGKPGVTGLCKEVKAAFEKPEPRQRPLNEDEATALIALFDDMEKMLAPLIEAFASGRPSLLNIARAMPAIVDKVIHDDQDKPHHPHGFDQLSDWLAELAAGSIELSQIDSTQFVSAMALLMSPVSVRPLEQARHDVQIWGRVEARLQSVDLIILAGLNEGVWPEDADPGPWMSRGMKLAVGLEPPERKVGLAAHDFLLALNAPQVVLSYAQRRGTSPADPSRFLKRLLAFVGKACEKALTDRTAHIKAWTTQIDAVKQVSPAERPTPTPPADLRPRRLSITEIETLLRDPYAIYAKHVMRLKPLDPLGAPPDFAERGNLIHEVLGDFIAEGHDCAAPDAHDQLMALARKAYERLADVADRRDIWLKRFDAIAAAFLAHETTQNLHIAVRNAEIRGQASLEIAGVPFTLHGRADRVDQTEAGKVEIVDFKTGGVPAKKDMENFMAPQLPMAGLIARQGGFEGLERADSAAFRYIKLAHGPDTLSLTNFPSKQEADEWVDQYWERFSRFAELMLLRDDVAMVAQLNPKPEQRFEGDYDHLARAKEWAPEGEDE</sequence>
<dbReference type="AlphaFoldDB" id="A0A4R6VHP3"/>
<evidence type="ECO:0000313" key="3">
    <source>
        <dbReference type="Proteomes" id="UP000295391"/>
    </source>
</evidence>
<dbReference type="InterPro" id="IPR038726">
    <property type="entry name" value="PDDEXK_AddAB-type"/>
</dbReference>
<keyword evidence="2" id="KW-0547">Nucleotide-binding</keyword>
<dbReference type="InterPro" id="IPR027417">
    <property type="entry name" value="P-loop_NTPase"/>
</dbReference>
<protein>
    <submittedName>
        <fullName evidence="2">ATP-dependent helicase/nuclease subunit B</fullName>
    </submittedName>
</protein>
<comment type="caution">
    <text evidence="2">The sequence shown here is derived from an EMBL/GenBank/DDBJ whole genome shotgun (WGS) entry which is preliminary data.</text>
</comment>
<keyword evidence="2" id="KW-0347">Helicase</keyword>
<keyword evidence="3" id="KW-1185">Reference proteome</keyword>
<dbReference type="NCBIfam" id="TIGR02786">
    <property type="entry name" value="addB_alphas"/>
    <property type="match status" value="1"/>
</dbReference>
<evidence type="ECO:0000313" key="2">
    <source>
        <dbReference type="EMBL" id="TDQ62103.1"/>
    </source>
</evidence>
<name>A0A4R6VHP3_9HYPH</name>
<dbReference type="Pfam" id="PF12705">
    <property type="entry name" value="PDDEXK_1"/>
    <property type="match status" value="1"/>
</dbReference>
<keyword evidence="2" id="KW-0067">ATP-binding</keyword>
<keyword evidence="2" id="KW-0378">Hydrolase</keyword>